<evidence type="ECO:0000313" key="3">
    <source>
        <dbReference type="Proteomes" id="UP000216446"/>
    </source>
</evidence>
<reference evidence="2 3" key="1">
    <citation type="submission" date="2016-11" db="EMBL/GenBank/DDBJ databases">
        <title>Study of marine rhodopsin-containing bacteria.</title>
        <authorList>
            <person name="Yoshizawa S."/>
            <person name="Kumagai Y."/>
            <person name="Kogure K."/>
        </authorList>
    </citation>
    <scope>NUCLEOTIDE SEQUENCE [LARGE SCALE GENOMIC DNA]</scope>
    <source>
        <strain evidence="2 3">SG-29</strain>
    </source>
</reference>
<accession>A0A259U2I7</accession>
<sequence>MPSRRFARASFVGALVWCVLLWVPLAPGAGVFDLVSRLVLLAVLVAVPMLLESTCDLWDNDSLAMRLASRSVLAASLLGAAAFLAPTGMRAGVLTLGWAAFSLLVAAEGARRLLAMRREGLWRAEEVVLALGLVALPGGAAWLTMSRWGIDPGPYGPLVVLLTAIHFHYAAVIAPLWAGFLGREIRQRWTGAHLAYTVLASAVLAGTPLVALGIALSRTPAGGTAAETLGVLLLTVGAIGLGALALGLAPRMDDRWGGVFVGVSGGSLLLAMVLALWFHLGDGLGIGAPDVEWMVPRHGWLNGIGFALWGALGWRRLKPRAVPPEALAPEARRPEVNA</sequence>
<comment type="caution">
    <text evidence="2">The sequence shown here is derived from an EMBL/GenBank/DDBJ whole genome shotgun (WGS) entry which is preliminary data.</text>
</comment>
<feature type="transmembrane region" description="Helical" evidence="1">
    <location>
        <begin position="157"/>
        <end position="182"/>
    </location>
</feature>
<dbReference type="RefSeq" id="WP_094550090.1">
    <property type="nucleotide sequence ID" value="NZ_MQWB01000001.1"/>
</dbReference>
<feature type="transmembrane region" description="Helical" evidence="1">
    <location>
        <begin position="67"/>
        <end position="85"/>
    </location>
</feature>
<keyword evidence="1" id="KW-1133">Transmembrane helix</keyword>
<gene>
    <name evidence="2" type="ORF">BSZ36_14275</name>
</gene>
<feature type="transmembrane region" description="Helical" evidence="1">
    <location>
        <begin position="194"/>
        <end position="216"/>
    </location>
</feature>
<dbReference type="Pfam" id="PF14158">
    <property type="entry name" value="YndJ"/>
    <property type="match status" value="1"/>
</dbReference>
<feature type="transmembrane region" description="Helical" evidence="1">
    <location>
        <begin position="127"/>
        <end position="145"/>
    </location>
</feature>
<organism evidence="2 3">
    <name type="scientific">Rubricoccus marinus</name>
    <dbReference type="NCBI Taxonomy" id="716817"/>
    <lineage>
        <taxon>Bacteria</taxon>
        <taxon>Pseudomonadati</taxon>
        <taxon>Rhodothermota</taxon>
        <taxon>Rhodothermia</taxon>
        <taxon>Rhodothermales</taxon>
        <taxon>Rubricoccaceae</taxon>
        <taxon>Rubricoccus</taxon>
    </lineage>
</organism>
<evidence type="ECO:0008006" key="4">
    <source>
        <dbReference type="Google" id="ProtNLM"/>
    </source>
</evidence>
<proteinExistence type="predicted"/>
<feature type="transmembrane region" description="Helical" evidence="1">
    <location>
        <begin position="91"/>
        <end position="107"/>
    </location>
</feature>
<evidence type="ECO:0000256" key="1">
    <source>
        <dbReference type="SAM" id="Phobius"/>
    </source>
</evidence>
<dbReference type="EMBL" id="MQWB01000001">
    <property type="protein sequence ID" value="OZC04048.1"/>
    <property type="molecule type" value="Genomic_DNA"/>
</dbReference>
<feature type="transmembrane region" description="Helical" evidence="1">
    <location>
        <begin position="38"/>
        <end position="55"/>
    </location>
</feature>
<evidence type="ECO:0000313" key="2">
    <source>
        <dbReference type="EMBL" id="OZC04048.1"/>
    </source>
</evidence>
<feature type="transmembrane region" description="Helical" evidence="1">
    <location>
        <begin position="298"/>
        <end position="314"/>
    </location>
</feature>
<dbReference type="AlphaFoldDB" id="A0A259U2I7"/>
<keyword evidence="1" id="KW-0472">Membrane</keyword>
<keyword evidence="3" id="KW-1185">Reference proteome</keyword>
<protein>
    <recommendedName>
        <fullName evidence="4">YndJ-like protein</fullName>
    </recommendedName>
</protein>
<dbReference type="InParanoid" id="A0A259U2I7"/>
<dbReference type="OrthoDB" id="158203at2"/>
<dbReference type="InterPro" id="IPR025450">
    <property type="entry name" value="YndJ-like"/>
</dbReference>
<feature type="transmembrane region" description="Helical" evidence="1">
    <location>
        <begin position="228"/>
        <end position="249"/>
    </location>
</feature>
<dbReference type="Proteomes" id="UP000216446">
    <property type="component" value="Unassembled WGS sequence"/>
</dbReference>
<keyword evidence="1" id="KW-0812">Transmembrane</keyword>
<feature type="transmembrane region" description="Helical" evidence="1">
    <location>
        <begin position="256"/>
        <end position="278"/>
    </location>
</feature>
<name>A0A259U2I7_9BACT</name>